<comment type="similarity">
    <text evidence="6">Belongs to the CSTPP1 family.</text>
</comment>
<evidence type="ECO:0000256" key="6">
    <source>
        <dbReference type="ARBA" id="ARBA00033750"/>
    </source>
</evidence>
<comment type="subcellular location">
    <subcellularLocation>
        <location evidence="1">Cytoplasm</location>
        <location evidence="1">Cytoskeleton</location>
        <location evidence="1">Microtubule organizing center</location>
        <location evidence="1">Centrosome</location>
        <location evidence="1">Centriolar satellite</location>
    </subcellularLocation>
</comment>
<evidence type="ECO:0000313" key="10">
    <source>
        <dbReference type="Proteomes" id="UP000694557"/>
    </source>
</evidence>
<dbReference type="InterPro" id="IPR038968">
    <property type="entry name" value="CSTPP1"/>
</dbReference>
<keyword evidence="5" id="KW-0206">Cytoskeleton</keyword>
<sequence>MELSPGLVQSAFNQTLGDEFTFQQANNLKHKAISKLELLTKKTVKVSYWPSYIFYLNLIENLWQYMKMVAYFSSVKNGNHVLFREFSYIKVRAHKRASFIHILWRCFRHIGKNLDFLAMLEYNSLLQLPGPDSLVELVQHAARSVIWHYSLILYSITLHYGLLSGKSPNTVIIPTSASGEETEAQEGVGSSVFGECMEGLCERNSGLTACSGAERQICTLSAWGFELATFRLLVQHSNHSNTLTTRLPCLPNKSELLIDPDMDQEVDKLGKLNIAQIAISPTAAASHRDTKTPDEDMFLIAPHPHILPLTE</sequence>
<keyword evidence="4" id="KW-0493">Microtubule</keyword>
<dbReference type="GO" id="GO:0034451">
    <property type="term" value="C:centriolar satellite"/>
    <property type="evidence" value="ECO:0007669"/>
    <property type="project" value="UniProtKB-SubCell"/>
</dbReference>
<evidence type="ECO:0000256" key="3">
    <source>
        <dbReference type="ARBA" id="ARBA00022553"/>
    </source>
</evidence>
<evidence type="ECO:0000256" key="7">
    <source>
        <dbReference type="ARBA" id="ARBA00033769"/>
    </source>
</evidence>
<evidence type="ECO:0000256" key="2">
    <source>
        <dbReference type="ARBA" id="ARBA00022490"/>
    </source>
</evidence>
<reference evidence="9" key="1">
    <citation type="submission" date="2025-08" db="UniProtKB">
        <authorList>
            <consortium name="Ensembl"/>
        </authorList>
    </citation>
    <scope>IDENTIFICATION</scope>
</reference>
<evidence type="ECO:0000256" key="1">
    <source>
        <dbReference type="ARBA" id="ARBA00004607"/>
    </source>
</evidence>
<dbReference type="Gene3D" id="3.30.420.10">
    <property type="entry name" value="Ribonuclease H-like superfamily/Ribonuclease H"/>
    <property type="match status" value="1"/>
</dbReference>
<protein>
    <recommendedName>
        <fullName evidence="7">Centriolar satellite-associated tubulin polyglutamylase complex regulator 1</fullName>
    </recommendedName>
</protein>
<proteinExistence type="inferred from homology"/>
<keyword evidence="3" id="KW-0597">Phosphoprotein</keyword>
<keyword evidence="2" id="KW-0963">Cytoplasm</keyword>
<evidence type="ECO:0000256" key="4">
    <source>
        <dbReference type="ARBA" id="ARBA00022701"/>
    </source>
</evidence>
<comment type="function">
    <text evidence="8">Regulator of the tubulin polyglutamylase complex (TPGC) that controls cytoskeletal organization, nuclear shape, and cilium disassembly by balancing microtubule and actin assembly. Regulates the assembly and stability of the TPGC and thereby modulates polyglutamylation of the microtubule, which antagonizes MAP4 binding.</text>
</comment>
<name>A0A8C7F5G0_ONCKI</name>
<dbReference type="GO" id="GO:0003676">
    <property type="term" value="F:nucleic acid binding"/>
    <property type="evidence" value="ECO:0007669"/>
    <property type="project" value="InterPro"/>
</dbReference>
<dbReference type="PANTHER" id="PTHR34252">
    <property type="entry name" value="UPF0705 PROTEIN C11ORF49"/>
    <property type="match status" value="1"/>
</dbReference>
<reference evidence="9" key="2">
    <citation type="submission" date="2025-09" db="UniProtKB">
        <authorList>
            <consortium name="Ensembl"/>
        </authorList>
    </citation>
    <scope>IDENTIFICATION</scope>
</reference>
<evidence type="ECO:0000256" key="8">
    <source>
        <dbReference type="ARBA" id="ARBA00045673"/>
    </source>
</evidence>
<accession>A0A8C7F5G0</accession>
<dbReference type="InterPro" id="IPR036397">
    <property type="entry name" value="RNaseH_sf"/>
</dbReference>
<dbReference type="AlphaFoldDB" id="A0A8C7F5G0"/>
<dbReference type="Ensembl" id="ENSOKIT00005015463.1">
    <property type="protein sequence ID" value="ENSOKIP00005014521.1"/>
    <property type="gene ID" value="ENSOKIG00005006528.1"/>
</dbReference>
<organism evidence="9 10">
    <name type="scientific">Oncorhynchus kisutch</name>
    <name type="common">Coho salmon</name>
    <name type="synonym">Salmo kisutch</name>
    <dbReference type="NCBI Taxonomy" id="8019"/>
    <lineage>
        <taxon>Eukaryota</taxon>
        <taxon>Metazoa</taxon>
        <taxon>Chordata</taxon>
        <taxon>Craniata</taxon>
        <taxon>Vertebrata</taxon>
        <taxon>Euteleostomi</taxon>
        <taxon>Actinopterygii</taxon>
        <taxon>Neopterygii</taxon>
        <taxon>Teleostei</taxon>
        <taxon>Protacanthopterygii</taxon>
        <taxon>Salmoniformes</taxon>
        <taxon>Salmonidae</taxon>
        <taxon>Salmoninae</taxon>
        <taxon>Oncorhynchus</taxon>
    </lineage>
</organism>
<evidence type="ECO:0000256" key="5">
    <source>
        <dbReference type="ARBA" id="ARBA00023212"/>
    </source>
</evidence>
<keyword evidence="10" id="KW-1185">Reference proteome</keyword>
<evidence type="ECO:0000313" key="9">
    <source>
        <dbReference type="Ensembl" id="ENSOKIP00005014521.1"/>
    </source>
</evidence>
<dbReference type="GO" id="GO:0005874">
    <property type="term" value="C:microtubule"/>
    <property type="evidence" value="ECO:0007669"/>
    <property type="project" value="UniProtKB-KW"/>
</dbReference>
<dbReference type="GeneTree" id="ENSGT00390000012935"/>
<dbReference type="PANTHER" id="PTHR34252:SF1">
    <property type="entry name" value="CENTRIOLAR SATELLITE-ASSOCIATED TUBULIN POLYGLUTAMYLASE COMPLEX REGULATOR 1"/>
    <property type="match status" value="1"/>
</dbReference>
<dbReference type="Proteomes" id="UP000694557">
    <property type="component" value="Unassembled WGS sequence"/>
</dbReference>